<dbReference type="AlphaFoldDB" id="A0AAE3GIV0"/>
<gene>
    <name evidence="5" type="ORF">LX83_005163</name>
</gene>
<feature type="compositionally biased region" description="Polar residues" evidence="3">
    <location>
        <begin position="195"/>
        <end position="209"/>
    </location>
</feature>
<dbReference type="InterPro" id="IPR038332">
    <property type="entry name" value="PPE_sf"/>
</dbReference>
<feature type="region of interest" description="Disordered" evidence="3">
    <location>
        <begin position="183"/>
        <end position="299"/>
    </location>
</feature>
<feature type="compositionally biased region" description="Low complexity" evidence="3">
    <location>
        <begin position="257"/>
        <end position="274"/>
    </location>
</feature>
<dbReference type="EMBL" id="JAMTCK010000013">
    <property type="protein sequence ID" value="MCP2168285.1"/>
    <property type="molecule type" value="Genomic_DNA"/>
</dbReference>
<evidence type="ECO:0000256" key="2">
    <source>
        <dbReference type="SAM" id="Coils"/>
    </source>
</evidence>
<keyword evidence="6" id="KW-1185">Reference proteome</keyword>
<feature type="compositionally biased region" description="Gly residues" evidence="3">
    <location>
        <begin position="411"/>
        <end position="422"/>
    </location>
</feature>
<evidence type="ECO:0000256" key="1">
    <source>
        <dbReference type="ARBA" id="ARBA00010652"/>
    </source>
</evidence>
<feature type="compositionally biased region" description="Basic and acidic residues" evidence="3">
    <location>
        <begin position="277"/>
        <end position="299"/>
    </location>
</feature>
<dbReference type="SUPFAM" id="SSF140459">
    <property type="entry name" value="PE/PPE dimer-like"/>
    <property type="match status" value="1"/>
</dbReference>
<evidence type="ECO:0000313" key="6">
    <source>
        <dbReference type="Proteomes" id="UP001206128"/>
    </source>
</evidence>
<dbReference type="Pfam" id="PF00823">
    <property type="entry name" value="PPE"/>
    <property type="match status" value="1"/>
</dbReference>
<dbReference type="Proteomes" id="UP001206128">
    <property type="component" value="Unassembled WGS sequence"/>
</dbReference>
<feature type="compositionally biased region" description="Basic and acidic residues" evidence="3">
    <location>
        <begin position="423"/>
        <end position="442"/>
    </location>
</feature>
<dbReference type="RefSeq" id="WP_253775988.1">
    <property type="nucleotide sequence ID" value="NZ_JAMTCK010000013.1"/>
</dbReference>
<keyword evidence="2" id="KW-0175">Coiled coil</keyword>
<feature type="region of interest" description="Disordered" evidence="3">
    <location>
        <begin position="318"/>
        <end position="378"/>
    </location>
</feature>
<sequence length="463" mass="48116">MIPEIRYNRFEGVGLPEKNGWMQQGEGPMALISTQDELRGLGEDIADAEADLRRAISDLGGSWEGGAAESASAQFVAAADWLGDSGDLTSQASRGVEEQATAAGDVRNKVPPPPSLDQSFGDRLQDGAASMVNAWTFGVFDVQTDAQEKVAAYRQADQEANRALYEYESATRARATSMPAMREPPTMVVNPAPVTDTTNVQSVDSSTYSVDRRAGQADPSYASYATTGDQVRRAPSLPPTTPGVDYPGVVPPRGPDPVRQVRPVPCPPVDTTTPSFHHQDPVSEVERQRQLEQQREQQRLEQLRREYEDGLRQRREAQRLPAWGLPPGGVGQGPGGTVGGVGSRGLAGAGTRGGIPGGVPGGGEPGGRVPGGVARPGVGAVADERVGGAAGTRAGTAAGAGAGRGVGAAAGAGMGAGAVGRGGKGEEDVEHSDKYARPTDEHFVDDEGGQKVAPPVIGELPHR</sequence>
<comment type="similarity">
    <text evidence="1">Belongs to the mycobacterial PPE family.</text>
</comment>
<feature type="domain" description="PPE" evidence="4">
    <location>
        <begin position="20"/>
        <end position="179"/>
    </location>
</feature>
<feature type="region of interest" description="Disordered" evidence="3">
    <location>
        <begin position="88"/>
        <end position="114"/>
    </location>
</feature>
<evidence type="ECO:0000313" key="5">
    <source>
        <dbReference type="EMBL" id="MCP2168285.1"/>
    </source>
</evidence>
<feature type="region of interest" description="Disordered" evidence="3">
    <location>
        <begin position="411"/>
        <end position="463"/>
    </location>
</feature>
<organism evidence="5 6">
    <name type="scientific">Goodfellowiella coeruleoviolacea</name>
    <dbReference type="NCBI Taxonomy" id="334858"/>
    <lineage>
        <taxon>Bacteria</taxon>
        <taxon>Bacillati</taxon>
        <taxon>Actinomycetota</taxon>
        <taxon>Actinomycetes</taxon>
        <taxon>Pseudonocardiales</taxon>
        <taxon>Pseudonocardiaceae</taxon>
        <taxon>Goodfellowiella</taxon>
    </lineage>
</organism>
<dbReference type="InterPro" id="IPR000030">
    <property type="entry name" value="PPE_dom"/>
</dbReference>
<protein>
    <submittedName>
        <fullName evidence="5">PPE family protein</fullName>
    </submittedName>
</protein>
<dbReference type="Gene3D" id="1.20.1260.20">
    <property type="entry name" value="PPE superfamily"/>
    <property type="match status" value="1"/>
</dbReference>
<accession>A0AAE3GIV0</accession>
<feature type="compositionally biased region" description="Gly residues" evidence="3">
    <location>
        <begin position="326"/>
        <end position="370"/>
    </location>
</feature>
<comment type="caution">
    <text evidence="5">The sequence shown here is derived from an EMBL/GenBank/DDBJ whole genome shotgun (WGS) entry which is preliminary data.</text>
</comment>
<evidence type="ECO:0000256" key="3">
    <source>
        <dbReference type="SAM" id="MobiDB-lite"/>
    </source>
</evidence>
<name>A0AAE3GIV0_9PSEU</name>
<proteinExistence type="inferred from homology"/>
<reference evidence="5" key="1">
    <citation type="submission" date="2022-06" db="EMBL/GenBank/DDBJ databases">
        <title>Genomic Encyclopedia of Archaeal and Bacterial Type Strains, Phase II (KMG-II): from individual species to whole genera.</title>
        <authorList>
            <person name="Goeker M."/>
        </authorList>
    </citation>
    <scope>NUCLEOTIDE SEQUENCE</scope>
    <source>
        <strain evidence="5">DSM 43935</strain>
    </source>
</reference>
<evidence type="ECO:0000259" key="4">
    <source>
        <dbReference type="Pfam" id="PF00823"/>
    </source>
</evidence>
<feature type="coiled-coil region" evidence="2">
    <location>
        <begin position="31"/>
        <end position="58"/>
    </location>
</feature>